<dbReference type="RefSeq" id="WP_007253992.1">
    <property type="nucleotide sequence ID" value="NZ_CH724107.1"/>
</dbReference>
<evidence type="ECO:0000313" key="3">
    <source>
        <dbReference type="Proteomes" id="UP000003635"/>
    </source>
</evidence>
<keyword evidence="3" id="KW-1185">Reference proteome</keyword>
<protein>
    <recommendedName>
        <fullName evidence="1">DUF6314 domain-containing protein</fullName>
    </recommendedName>
</protein>
<dbReference type="Proteomes" id="UP000003635">
    <property type="component" value="Unassembled WGS sequence"/>
</dbReference>
<evidence type="ECO:0000313" key="2">
    <source>
        <dbReference type="EMBL" id="EAR52232.1"/>
    </source>
</evidence>
<name>Q2CHR2_OCEGH</name>
<gene>
    <name evidence="2" type="ORF">OG2516_02309</name>
</gene>
<evidence type="ECO:0000259" key="1">
    <source>
        <dbReference type="Pfam" id="PF19834"/>
    </source>
</evidence>
<dbReference type="HOGENOM" id="CLU_093209_1_1_5"/>
<organism evidence="2 3">
    <name type="scientific">Oceanicola granulosus (strain ATCC BAA-861 / DSM 15982 / KCTC 12143 / HTCC2516)</name>
    <dbReference type="NCBI Taxonomy" id="314256"/>
    <lineage>
        <taxon>Bacteria</taxon>
        <taxon>Pseudomonadati</taxon>
        <taxon>Pseudomonadota</taxon>
        <taxon>Alphaproteobacteria</taxon>
        <taxon>Rhodobacterales</taxon>
        <taxon>Roseobacteraceae</taxon>
        <taxon>Oceanicola</taxon>
    </lineage>
</organism>
<dbReference type="eggNOG" id="ENOG5032RWA">
    <property type="taxonomic scope" value="Bacteria"/>
</dbReference>
<feature type="domain" description="DUF6314" evidence="1">
    <location>
        <begin position="7"/>
        <end position="134"/>
    </location>
</feature>
<reference evidence="2 3" key="1">
    <citation type="journal article" date="2010" name="J. Bacteriol.">
        <title>Genome sequences of Oceanicola granulosus HTCC2516(T) and Oceanicola batsensis HTCC2597(TDelta).</title>
        <authorList>
            <person name="Thrash J.C."/>
            <person name="Cho J.C."/>
            <person name="Vergin K.L."/>
            <person name="Giovannoni S.J."/>
        </authorList>
    </citation>
    <scope>NUCLEOTIDE SEQUENCE [LARGE SCALE GENOMIC DNA]</scope>
    <source>
        <strain evidence="3">ATCC BAA-861 / DSM 15982 / KCTC 12143 / HTCC2516</strain>
    </source>
</reference>
<dbReference type="Pfam" id="PF19834">
    <property type="entry name" value="DUF6314"/>
    <property type="match status" value="1"/>
</dbReference>
<dbReference type="EMBL" id="AAOT01000005">
    <property type="protein sequence ID" value="EAR52232.1"/>
    <property type="molecule type" value="Genomic_DNA"/>
</dbReference>
<dbReference type="InterPro" id="IPR045632">
    <property type="entry name" value="DUF6314"/>
</dbReference>
<proteinExistence type="predicted"/>
<dbReference type="OrthoDB" id="7351979at2"/>
<accession>Q2CHR2</accession>
<dbReference type="AlphaFoldDB" id="Q2CHR2"/>
<sequence length="135" mass="14717">MSLLARFLGTWSLAREVDDARAGALLAYEGTATLAPDEAGLVYDEAGAWTAGPYAGLRATRRYLWRPASDGIAVLFHDGRPFHDFALARPAAQHLCGADTYDVTYAFALPGGWQSVWQVCGPAKDYRATTRYCRA</sequence>
<dbReference type="STRING" id="314256.OG2516_02309"/>
<comment type="caution">
    <text evidence="2">The sequence shown here is derived from an EMBL/GenBank/DDBJ whole genome shotgun (WGS) entry which is preliminary data.</text>
</comment>